<keyword evidence="2" id="KW-0813">Transport</keyword>
<dbReference type="Gene3D" id="2.40.50.100">
    <property type="match status" value="1"/>
</dbReference>
<dbReference type="Pfam" id="PF25975">
    <property type="entry name" value="CzcB_C"/>
    <property type="match status" value="1"/>
</dbReference>
<organism evidence="10">
    <name type="scientific">hydrothermal vent metagenome</name>
    <dbReference type="NCBI Taxonomy" id="652676"/>
    <lineage>
        <taxon>unclassified sequences</taxon>
        <taxon>metagenomes</taxon>
        <taxon>ecological metagenomes</taxon>
    </lineage>
</organism>
<dbReference type="Gene3D" id="2.40.30.170">
    <property type="match status" value="1"/>
</dbReference>
<dbReference type="GO" id="GO:0022857">
    <property type="term" value="F:transmembrane transporter activity"/>
    <property type="evidence" value="ECO:0007669"/>
    <property type="project" value="InterPro"/>
</dbReference>
<reference evidence="10" key="1">
    <citation type="submission" date="2018-06" db="EMBL/GenBank/DDBJ databases">
        <authorList>
            <person name="Zhirakovskaya E."/>
        </authorList>
    </citation>
    <scope>NUCLEOTIDE SEQUENCE</scope>
</reference>
<dbReference type="EMBL" id="UOEJ01000135">
    <property type="protein sequence ID" value="VAW00488.1"/>
    <property type="molecule type" value="Genomic_DNA"/>
</dbReference>
<dbReference type="Gene3D" id="2.40.420.20">
    <property type="match status" value="1"/>
</dbReference>
<dbReference type="Pfam" id="PF25919">
    <property type="entry name" value="BSH_CusB"/>
    <property type="match status" value="1"/>
</dbReference>
<dbReference type="InterPro" id="IPR058649">
    <property type="entry name" value="CzcB_C"/>
</dbReference>
<protein>
    <submittedName>
        <fullName evidence="10">Cobalt/zinc/cadmium efflux RND transporter, membrane fusion protein, CzcB family</fullName>
    </submittedName>
</protein>
<dbReference type="InterPro" id="IPR006143">
    <property type="entry name" value="RND_pump_MFP"/>
</dbReference>
<name>A0A3B0S6C9_9ZZZZ</name>
<dbReference type="InterPro" id="IPR058792">
    <property type="entry name" value="Beta-barrel_RND_2"/>
</dbReference>
<evidence type="ECO:0000256" key="1">
    <source>
        <dbReference type="ARBA" id="ARBA00009477"/>
    </source>
</evidence>
<dbReference type="GO" id="GO:0016020">
    <property type="term" value="C:membrane"/>
    <property type="evidence" value="ECO:0007669"/>
    <property type="project" value="InterPro"/>
</dbReference>
<proteinExistence type="inferred from homology"/>
<dbReference type="Gene3D" id="6.10.140.730">
    <property type="match status" value="1"/>
</dbReference>
<gene>
    <name evidence="10" type="ORF">MNBD_ALPHA01-841</name>
</gene>
<dbReference type="InterPro" id="IPR021647">
    <property type="entry name" value="CusF_Ec"/>
</dbReference>
<dbReference type="GO" id="GO:0030288">
    <property type="term" value="C:outer membrane-bounded periplasmic space"/>
    <property type="evidence" value="ECO:0007669"/>
    <property type="project" value="TreeGrafter"/>
</dbReference>
<dbReference type="SUPFAM" id="SSF111369">
    <property type="entry name" value="HlyD-like secretion proteins"/>
    <property type="match status" value="1"/>
</dbReference>
<evidence type="ECO:0000259" key="7">
    <source>
        <dbReference type="Pfam" id="PF25919"/>
    </source>
</evidence>
<sequence>MTMNSTTIKTSIISAVIASVISVVIYASLFQPSADIQSGDNSSAERKPLYWVAPMDPNYKRDKPGKSPMGMDLIAVYDDGGSGNDTGPGTIKISPEVVNNLGVRTAMVERRALHSRIKTVGYVQYDEDQLVHIHPRVEGWIEKLYVKAAGDPVKKGQPLYEIYSPALVNAQEELVIALDRANKRLIQAAEDRLKALRLPASAIREIKKTRRVKQTITMYAPQSGVVDNHNIREGFFVKPGTSLMSIGVLDQVWVEAEVFERQAFQISKGLPVTMSLDYLPGKIWSGKVDYIYPALDAKTRTVKVRLRFDNENNDLKPNMFAQVIIHAESTGDSLLVPKEAVIRSGSFDRVVLALGEGRFKSVKVKIGRIDDSSAEILSGVQAGDLVVASAQFLLDSESSKTSDFKRMNTESDQVTPQPSVPATVWVEATINSLMAGHRMINVTHQAIADWQWPEMTMDFTVAETVDFSTLKQGMTLHIEISRDGTEYLVTNVHIPDEQPSDQPVSHEDMDHSEHNQ</sequence>
<dbReference type="InterPro" id="IPR042230">
    <property type="entry name" value="CusF_sf"/>
</dbReference>
<keyword evidence="4" id="KW-1133">Transmembrane helix</keyword>
<dbReference type="Pfam" id="PF25954">
    <property type="entry name" value="Beta-barrel_RND_2"/>
    <property type="match status" value="1"/>
</dbReference>
<evidence type="ECO:0000256" key="4">
    <source>
        <dbReference type="SAM" id="Phobius"/>
    </source>
</evidence>
<dbReference type="Gene3D" id="2.40.50.320">
    <property type="entry name" value="Copper binding periplasmic protein CusF"/>
    <property type="match status" value="1"/>
</dbReference>
<evidence type="ECO:0000259" key="8">
    <source>
        <dbReference type="Pfam" id="PF25954"/>
    </source>
</evidence>
<dbReference type="InterPro" id="IPR051909">
    <property type="entry name" value="MFP_Cation_Efflux"/>
</dbReference>
<dbReference type="AlphaFoldDB" id="A0A3B0S6C9"/>
<evidence type="ECO:0000259" key="5">
    <source>
        <dbReference type="Pfam" id="PF19335"/>
    </source>
</evidence>
<dbReference type="InterPro" id="IPR058791">
    <property type="entry name" value="3HB_CusB"/>
</dbReference>
<evidence type="ECO:0000256" key="2">
    <source>
        <dbReference type="ARBA" id="ARBA00022448"/>
    </source>
</evidence>
<feature type="domain" description="CusB-like beta-barrel" evidence="8">
    <location>
        <begin position="251"/>
        <end position="328"/>
    </location>
</feature>
<dbReference type="GO" id="GO:0060003">
    <property type="term" value="P:copper ion export"/>
    <property type="evidence" value="ECO:0007669"/>
    <property type="project" value="TreeGrafter"/>
</dbReference>
<dbReference type="Pfam" id="PF25869">
    <property type="entry name" value="3HB_CusB"/>
    <property type="match status" value="1"/>
</dbReference>
<comment type="similarity">
    <text evidence="1">Belongs to the membrane fusion protein (MFP) (TC 8.A.1) family.</text>
</comment>
<evidence type="ECO:0000259" key="6">
    <source>
        <dbReference type="Pfam" id="PF25869"/>
    </source>
</evidence>
<evidence type="ECO:0000313" key="10">
    <source>
        <dbReference type="EMBL" id="VAW00488.1"/>
    </source>
</evidence>
<evidence type="ECO:0000256" key="3">
    <source>
        <dbReference type="SAM" id="MobiDB-lite"/>
    </source>
</evidence>
<feature type="transmembrane region" description="Helical" evidence="4">
    <location>
        <begin position="12"/>
        <end position="30"/>
    </location>
</feature>
<dbReference type="FunFam" id="2.40.30.170:FF:000010">
    <property type="entry name" value="Efflux RND transporter periplasmic adaptor subunit"/>
    <property type="match status" value="1"/>
</dbReference>
<dbReference type="Pfam" id="PF11604">
    <property type="entry name" value="CusF_Ec"/>
    <property type="match status" value="1"/>
</dbReference>
<feature type="domain" description="CzcB-like C-terminal circularly permuted SH3-like" evidence="9">
    <location>
        <begin position="336"/>
        <end position="394"/>
    </location>
</feature>
<feature type="region of interest" description="Disordered" evidence="3">
    <location>
        <begin position="495"/>
        <end position="516"/>
    </location>
</feature>
<evidence type="ECO:0000259" key="9">
    <source>
        <dbReference type="Pfam" id="PF25975"/>
    </source>
</evidence>
<dbReference type="InterPro" id="IPR058790">
    <property type="entry name" value="BSH_CusB"/>
</dbReference>
<dbReference type="PANTHER" id="PTHR30097">
    <property type="entry name" value="CATION EFFLUX SYSTEM PROTEIN CUSB"/>
    <property type="match status" value="1"/>
</dbReference>
<feature type="domain" description="Heavy metal binding" evidence="5">
    <location>
        <begin position="50"/>
        <end position="75"/>
    </location>
</feature>
<feature type="domain" description="CusB-like three alpha-helical bundle" evidence="6">
    <location>
        <begin position="167"/>
        <end position="213"/>
    </location>
</feature>
<dbReference type="PANTHER" id="PTHR30097:SF15">
    <property type="entry name" value="CATION EFFLUX SYSTEM PROTEIN CUSB"/>
    <property type="match status" value="1"/>
</dbReference>
<dbReference type="GO" id="GO:0015679">
    <property type="term" value="P:plasma membrane copper ion transport"/>
    <property type="evidence" value="ECO:0007669"/>
    <property type="project" value="TreeGrafter"/>
</dbReference>
<accession>A0A3B0S6C9</accession>
<dbReference type="NCBIfam" id="TIGR01730">
    <property type="entry name" value="RND_mfp"/>
    <property type="match status" value="1"/>
</dbReference>
<feature type="compositionally biased region" description="Basic and acidic residues" evidence="3">
    <location>
        <begin position="504"/>
        <end position="516"/>
    </location>
</feature>
<dbReference type="Pfam" id="PF19335">
    <property type="entry name" value="HMBD"/>
    <property type="match status" value="1"/>
</dbReference>
<dbReference type="InterPro" id="IPR045800">
    <property type="entry name" value="HMBD"/>
</dbReference>
<keyword evidence="4" id="KW-0472">Membrane</keyword>
<dbReference type="GO" id="GO:0046914">
    <property type="term" value="F:transition metal ion binding"/>
    <property type="evidence" value="ECO:0007669"/>
    <property type="project" value="TreeGrafter"/>
</dbReference>
<keyword evidence="4" id="KW-0812">Transmembrane</keyword>
<feature type="domain" description="CusB-like barrel-sandwich hybrid" evidence="7">
    <location>
        <begin position="131"/>
        <end position="246"/>
    </location>
</feature>